<evidence type="ECO:0000256" key="3">
    <source>
        <dbReference type="ARBA" id="ARBA00022722"/>
    </source>
</evidence>
<dbReference type="Gramene" id="Psat04G0299700-T6">
    <property type="protein sequence ID" value="KAI5418586.1"/>
    <property type="gene ID" value="KIW84_042997"/>
</dbReference>
<keyword evidence="2" id="KW-0548">Nucleotidyltransferase</keyword>
<keyword evidence="1" id="KW-0808">Transferase</keyword>
<keyword evidence="5" id="KW-0378">Hydrolase</keyword>
<evidence type="ECO:0000313" key="8">
    <source>
        <dbReference type="EMBL" id="KAI5418586.1"/>
    </source>
</evidence>
<dbReference type="SUPFAM" id="SSF56672">
    <property type="entry name" value="DNA/RNA polymerases"/>
    <property type="match status" value="1"/>
</dbReference>
<evidence type="ECO:0000256" key="6">
    <source>
        <dbReference type="ARBA" id="ARBA00022918"/>
    </source>
</evidence>
<dbReference type="PANTHER" id="PTHR34072:SF55">
    <property type="entry name" value="DNA_RNA POLYMERASES SUPERFAMILY PROTEIN"/>
    <property type="match status" value="1"/>
</dbReference>
<dbReference type="Pfam" id="PF17917">
    <property type="entry name" value="RT_RNaseH"/>
    <property type="match status" value="1"/>
</dbReference>
<feature type="non-terminal residue" evidence="8">
    <location>
        <position position="100"/>
    </location>
</feature>
<dbReference type="Proteomes" id="UP001058974">
    <property type="component" value="Chromosome 4"/>
</dbReference>
<keyword evidence="3" id="KW-0540">Nuclease</keyword>
<dbReference type="GO" id="GO:0016787">
    <property type="term" value="F:hydrolase activity"/>
    <property type="evidence" value="ECO:0007669"/>
    <property type="project" value="UniProtKB-KW"/>
</dbReference>
<dbReference type="PANTHER" id="PTHR34072">
    <property type="entry name" value="ENZYMATIC POLYPROTEIN-RELATED"/>
    <property type="match status" value="1"/>
</dbReference>
<feature type="domain" description="Reverse transcriptase RNase H-like" evidence="7">
    <location>
        <begin position="2"/>
        <end position="77"/>
    </location>
</feature>
<feature type="non-terminal residue" evidence="8">
    <location>
        <position position="1"/>
    </location>
</feature>
<keyword evidence="6" id="KW-0695">RNA-directed DNA polymerase</keyword>
<evidence type="ECO:0000256" key="4">
    <source>
        <dbReference type="ARBA" id="ARBA00022759"/>
    </source>
</evidence>
<keyword evidence="9" id="KW-1185">Reference proteome</keyword>
<proteinExistence type="predicted"/>
<evidence type="ECO:0000256" key="2">
    <source>
        <dbReference type="ARBA" id="ARBA00022695"/>
    </source>
</evidence>
<evidence type="ECO:0000313" key="9">
    <source>
        <dbReference type="Proteomes" id="UP001058974"/>
    </source>
</evidence>
<name>A0A9D4XCL9_PEA</name>
<dbReference type="GO" id="GO:0004519">
    <property type="term" value="F:endonuclease activity"/>
    <property type="evidence" value="ECO:0007669"/>
    <property type="project" value="UniProtKB-KW"/>
</dbReference>
<dbReference type="InterPro" id="IPR041373">
    <property type="entry name" value="RT_RNaseH"/>
</dbReference>
<sequence length="100" mass="11604">KKPIAYFSKALSIINNLSKSAYEKELMALVLAVQHWRPYLLGRKFVVYSDQKSLRHLLQQRITTADQQNWIAKLLGYHFEVVYKPGSENKAADALSRMHE</sequence>
<reference evidence="8 9" key="1">
    <citation type="journal article" date="2022" name="Nat. Genet.">
        <title>Improved pea reference genome and pan-genome highlight genomic features and evolutionary characteristics.</title>
        <authorList>
            <person name="Yang T."/>
            <person name="Liu R."/>
            <person name="Luo Y."/>
            <person name="Hu S."/>
            <person name="Wang D."/>
            <person name="Wang C."/>
            <person name="Pandey M.K."/>
            <person name="Ge S."/>
            <person name="Xu Q."/>
            <person name="Li N."/>
            <person name="Li G."/>
            <person name="Huang Y."/>
            <person name="Saxena R.K."/>
            <person name="Ji Y."/>
            <person name="Li M."/>
            <person name="Yan X."/>
            <person name="He Y."/>
            <person name="Liu Y."/>
            <person name="Wang X."/>
            <person name="Xiang C."/>
            <person name="Varshney R.K."/>
            <person name="Ding H."/>
            <person name="Gao S."/>
            <person name="Zong X."/>
        </authorList>
    </citation>
    <scope>NUCLEOTIDE SEQUENCE [LARGE SCALE GENOMIC DNA]</scope>
    <source>
        <strain evidence="8 9">cv. Zhongwan 6</strain>
    </source>
</reference>
<evidence type="ECO:0000256" key="1">
    <source>
        <dbReference type="ARBA" id="ARBA00022679"/>
    </source>
</evidence>
<evidence type="ECO:0000259" key="7">
    <source>
        <dbReference type="Pfam" id="PF17917"/>
    </source>
</evidence>
<evidence type="ECO:0000256" key="5">
    <source>
        <dbReference type="ARBA" id="ARBA00022801"/>
    </source>
</evidence>
<dbReference type="GO" id="GO:0003964">
    <property type="term" value="F:RNA-directed DNA polymerase activity"/>
    <property type="evidence" value="ECO:0007669"/>
    <property type="project" value="UniProtKB-KW"/>
</dbReference>
<dbReference type="AlphaFoldDB" id="A0A9D4XCL9"/>
<dbReference type="EMBL" id="JAMSHJ010000004">
    <property type="protein sequence ID" value="KAI5418586.1"/>
    <property type="molecule type" value="Genomic_DNA"/>
</dbReference>
<protein>
    <recommendedName>
        <fullName evidence="7">Reverse transcriptase RNase H-like domain-containing protein</fullName>
    </recommendedName>
</protein>
<keyword evidence="4" id="KW-0255">Endonuclease</keyword>
<dbReference type="Gene3D" id="3.10.20.370">
    <property type="match status" value="1"/>
</dbReference>
<organism evidence="8 9">
    <name type="scientific">Pisum sativum</name>
    <name type="common">Garden pea</name>
    <name type="synonym">Lathyrus oleraceus</name>
    <dbReference type="NCBI Taxonomy" id="3888"/>
    <lineage>
        <taxon>Eukaryota</taxon>
        <taxon>Viridiplantae</taxon>
        <taxon>Streptophyta</taxon>
        <taxon>Embryophyta</taxon>
        <taxon>Tracheophyta</taxon>
        <taxon>Spermatophyta</taxon>
        <taxon>Magnoliopsida</taxon>
        <taxon>eudicotyledons</taxon>
        <taxon>Gunneridae</taxon>
        <taxon>Pentapetalae</taxon>
        <taxon>rosids</taxon>
        <taxon>fabids</taxon>
        <taxon>Fabales</taxon>
        <taxon>Fabaceae</taxon>
        <taxon>Papilionoideae</taxon>
        <taxon>50 kb inversion clade</taxon>
        <taxon>NPAAA clade</taxon>
        <taxon>Hologalegina</taxon>
        <taxon>IRL clade</taxon>
        <taxon>Fabeae</taxon>
        <taxon>Lathyrus</taxon>
    </lineage>
</organism>
<gene>
    <name evidence="8" type="ORF">KIW84_042997</name>
</gene>
<dbReference type="CDD" id="cd09274">
    <property type="entry name" value="RNase_HI_RT_Ty3"/>
    <property type="match status" value="1"/>
</dbReference>
<comment type="caution">
    <text evidence="8">The sequence shown here is derived from an EMBL/GenBank/DDBJ whole genome shotgun (WGS) entry which is preliminary data.</text>
</comment>
<dbReference type="InterPro" id="IPR043502">
    <property type="entry name" value="DNA/RNA_pol_sf"/>
</dbReference>
<accession>A0A9D4XCL9</accession>